<gene>
    <name evidence="2" type="ORF">EZS28_030842</name>
</gene>
<reference evidence="2 3" key="1">
    <citation type="submission" date="2019-03" db="EMBL/GenBank/DDBJ databases">
        <title>Single cell metagenomics reveals metabolic interactions within the superorganism composed of flagellate Streblomastix strix and complex community of Bacteroidetes bacteria on its surface.</title>
        <authorList>
            <person name="Treitli S.C."/>
            <person name="Kolisko M."/>
            <person name="Husnik F."/>
            <person name="Keeling P."/>
            <person name="Hampl V."/>
        </authorList>
    </citation>
    <scope>NUCLEOTIDE SEQUENCE [LARGE SCALE GENOMIC DNA]</scope>
    <source>
        <strain evidence="2">ST1C</strain>
    </source>
</reference>
<protein>
    <submittedName>
        <fullName evidence="2">Uncharacterized protein</fullName>
    </submittedName>
</protein>
<dbReference type="Proteomes" id="UP000324800">
    <property type="component" value="Unassembled WGS sequence"/>
</dbReference>
<evidence type="ECO:0000313" key="2">
    <source>
        <dbReference type="EMBL" id="KAA6373631.1"/>
    </source>
</evidence>
<feature type="region of interest" description="Disordered" evidence="1">
    <location>
        <begin position="81"/>
        <end position="101"/>
    </location>
</feature>
<sequence length="101" mass="11227">MGLYIVGFLQAIQLESDWTWMATTRQLMAMISILRMLLAIEATGINDEYAKVHENELGQLSRESIGTAAVRRGEWGRERVGLESIGEETGGSTGGQSWEHE</sequence>
<name>A0A5J4UUN0_9EUKA</name>
<proteinExistence type="predicted"/>
<comment type="caution">
    <text evidence="2">The sequence shown here is derived from an EMBL/GenBank/DDBJ whole genome shotgun (WGS) entry which is preliminary data.</text>
</comment>
<dbReference type="AlphaFoldDB" id="A0A5J4UUN0"/>
<organism evidence="2 3">
    <name type="scientific">Streblomastix strix</name>
    <dbReference type="NCBI Taxonomy" id="222440"/>
    <lineage>
        <taxon>Eukaryota</taxon>
        <taxon>Metamonada</taxon>
        <taxon>Preaxostyla</taxon>
        <taxon>Oxymonadida</taxon>
        <taxon>Streblomastigidae</taxon>
        <taxon>Streblomastix</taxon>
    </lineage>
</organism>
<accession>A0A5J4UUN0</accession>
<evidence type="ECO:0000256" key="1">
    <source>
        <dbReference type="SAM" id="MobiDB-lite"/>
    </source>
</evidence>
<dbReference type="EMBL" id="SNRW01012578">
    <property type="protein sequence ID" value="KAA6373631.1"/>
    <property type="molecule type" value="Genomic_DNA"/>
</dbReference>
<evidence type="ECO:0000313" key="3">
    <source>
        <dbReference type="Proteomes" id="UP000324800"/>
    </source>
</evidence>